<keyword evidence="1" id="KW-0408">Iron</keyword>
<dbReference type="InterPro" id="IPR038157">
    <property type="entry name" value="FeoA_core_dom"/>
</dbReference>
<reference evidence="3 4" key="1">
    <citation type="submission" date="2006-02" db="EMBL/GenBank/DDBJ databases">
        <authorList>
            <person name="Moran M.A."/>
            <person name="Kjelleberg S."/>
            <person name="Egan S."/>
            <person name="Saunders N."/>
            <person name="Thomas T."/>
            <person name="Ferriera S."/>
            <person name="Johnson J."/>
            <person name="Kravitz S."/>
            <person name="Halpern A."/>
            <person name="Remington K."/>
            <person name="Beeson K."/>
            <person name="Tran B."/>
            <person name="Rogers Y.-H."/>
            <person name="Friedman R."/>
            <person name="Venter J.C."/>
        </authorList>
    </citation>
    <scope>NUCLEOTIDE SEQUENCE [LARGE SCALE GENOMIC DNA]</scope>
    <source>
        <strain evidence="3 4">D2</strain>
    </source>
</reference>
<dbReference type="SUPFAM" id="SSF50037">
    <property type="entry name" value="C-terminal domain of transcriptional repressors"/>
    <property type="match status" value="1"/>
</dbReference>
<dbReference type="STRING" id="87626.PTD2_02841"/>
<organism evidence="3 4">
    <name type="scientific">Pseudoalteromonas tunicata D2</name>
    <dbReference type="NCBI Taxonomy" id="87626"/>
    <lineage>
        <taxon>Bacteria</taxon>
        <taxon>Pseudomonadati</taxon>
        <taxon>Pseudomonadota</taxon>
        <taxon>Gammaproteobacteria</taxon>
        <taxon>Alteromonadales</taxon>
        <taxon>Pseudoalteromonadaceae</taxon>
        <taxon>Pseudoalteromonas</taxon>
    </lineage>
</organism>
<protein>
    <submittedName>
        <fullName evidence="3">Ferrous iron transport protein A</fullName>
    </submittedName>
</protein>
<dbReference type="InterPro" id="IPR052713">
    <property type="entry name" value="FeoA"/>
</dbReference>
<dbReference type="InterPro" id="IPR008988">
    <property type="entry name" value="Transcriptional_repressor_C"/>
</dbReference>
<dbReference type="InterPro" id="IPR007167">
    <property type="entry name" value="Fe-transptr_FeoA-like"/>
</dbReference>
<sequence>MTRLNQISLGAAARIVSFDNNNNELQKKLLAMGLIPGSLVEVIRFAPLGDPMVLKVRGSSLSLRKAEADSIFVELV</sequence>
<dbReference type="PANTHER" id="PTHR42954">
    <property type="entry name" value="FE(2+) TRANSPORT PROTEIN A"/>
    <property type="match status" value="1"/>
</dbReference>
<dbReference type="EMBL" id="AAOH01000001">
    <property type="protein sequence ID" value="EAR30471.1"/>
    <property type="molecule type" value="Genomic_DNA"/>
</dbReference>
<evidence type="ECO:0000313" key="4">
    <source>
        <dbReference type="Proteomes" id="UP000006201"/>
    </source>
</evidence>
<dbReference type="Pfam" id="PF04023">
    <property type="entry name" value="FeoA"/>
    <property type="match status" value="1"/>
</dbReference>
<name>A4C4I9_9GAMM</name>
<comment type="caution">
    <text evidence="3">The sequence shown here is derived from an EMBL/GenBank/DDBJ whole genome shotgun (WGS) entry which is preliminary data.</text>
</comment>
<gene>
    <name evidence="3" type="ORF">PTD2_02841</name>
</gene>
<accession>A4C4I9</accession>
<dbReference type="GO" id="GO:0046914">
    <property type="term" value="F:transition metal ion binding"/>
    <property type="evidence" value="ECO:0007669"/>
    <property type="project" value="InterPro"/>
</dbReference>
<dbReference type="eggNOG" id="COG1918">
    <property type="taxonomic scope" value="Bacteria"/>
</dbReference>
<evidence type="ECO:0000313" key="3">
    <source>
        <dbReference type="EMBL" id="EAR30471.1"/>
    </source>
</evidence>
<dbReference type="Proteomes" id="UP000006201">
    <property type="component" value="Unassembled WGS sequence"/>
</dbReference>
<keyword evidence="4" id="KW-1185">Reference proteome</keyword>
<dbReference type="Gene3D" id="2.30.30.90">
    <property type="match status" value="1"/>
</dbReference>
<evidence type="ECO:0000259" key="2">
    <source>
        <dbReference type="SMART" id="SM00899"/>
    </source>
</evidence>
<dbReference type="RefSeq" id="WP_009836769.1">
    <property type="nucleotide sequence ID" value="NZ_AAOH01000001.1"/>
</dbReference>
<proteinExistence type="predicted"/>
<evidence type="ECO:0000256" key="1">
    <source>
        <dbReference type="ARBA" id="ARBA00023004"/>
    </source>
</evidence>
<dbReference type="PANTHER" id="PTHR42954:SF2">
    <property type="entry name" value="FE(2+) TRANSPORT PROTEIN A"/>
    <property type="match status" value="1"/>
</dbReference>
<dbReference type="AlphaFoldDB" id="A4C4I9"/>
<dbReference type="HOGENOM" id="CLU_150646_12_0_6"/>
<dbReference type="OrthoDB" id="9811076at2"/>
<dbReference type="SMART" id="SM00899">
    <property type="entry name" value="FeoA"/>
    <property type="match status" value="1"/>
</dbReference>
<feature type="domain" description="Ferrous iron transporter FeoA-like" evidence="2">
    <location>
        <begin position="2"/>
        <end position="75"/>
    </location>
</feature>